<proteinExistence type="predicted"/>
<sequence length="808" mass="93384">MDEDQARPNPGQSHEALAGPNPKPMYDDFIATVYPKVHESLKHTTKEHVHLENPLSSSGTLSSMKNLDDAFTFDDQFLNDKPTEEEPGKTTVETEAESMVNVPIHQASTSVPPLSTSIIDLSPPKPVSSPLQEPVIAATTEATTTTLPLPPHPQQQSTTDSSLATRVLTLEQRCVDLKKKHKLQDQMTQALSSRIFTLELRYLPYKINQTVNEVVKEAVHVALQAPLRDRFRELPEADMKEILHQRMFESGSYKSLPEHVALYEVLEASMERANRDEFLAKKDKSRKRRRDDQDPPPPPPDSDLSKKKRHDSDASGSKQPPTSQSSAWKTSDTKEAPSSSSKQKSIKTRPDWLKPVPEEDRPATPEPDWVIPPNDLPETKNNWDNALTSSYQDSDEYKLLRQTGDMSLFINWFCKRIGKKKLSKADLKGPAFKVVWSFHDNNIFLQFQMEECHLLLTNQVDLLNLEGHRVVPDVSKPLPLGGPPGQVTIQTQYFFNKDLEYLVSGDKGRRSALSISKLKAAQYLDFGLEELVPSLWIESERDYDISAAYGISHWWFKRKEFYITRHSAPSDRSTVRSHMRILSVVSLKTYERYGYTFLKEIVLRRADYNEYKISEADFKNLHPNDFEDLYLLHLQGQLNHLSGADKVHLFNAVNLWIRNIVIRKRVEDLQLGIESYQTKLNLTQPDWDASDFLFKEDYTIVSKPRAVIYRDRNDQKKMMRETEVHKFSDGTLNRILDKLDHMVKDFKLFKYNPGMETRIWSEDDRRRSKEFMEVIERRLKIRRIFRSLESFVGGRLRDVDYRLIQRTE</sequence>
<organism evidence="2 3">
    <name type="scientific">Tanacetum coccineum</name>
    <dbReference type="NCBI Taxonomy" id="301880"/>
    <lineage>
        <taxon>Eukaryota</taxon>
        <taxon>Viridiplantae</taxon>
        <taxon>Streptophyta</taxon>
        <taxon>Embryophyta</taxon>
        <taxon>Tracheophyta</taxon>
        <taxon>Spermatophyta</taxon>
        <taxon>Magnoliopsida</taxon>
        <taxon>eudicotyledons</taxon>
        <taxon>Gunneridae</taxon>
        <taxon>Pentapetalae</taxon>
        <taxon>asterids</taxon>
        <taxon>campanulids</taxon>
        <taxon>Asterales</taxon>
        <taxon>Asteraceae</taxon>
        <taxon>Asteroideae</taxon>
        <taxon>Anthemideae</taxon>
        <taxon>Anthemidinae</taxon>
        <taxon>Tanacetum</taxon>
    </lineage>
</organism>
<feature type="compositionally biased region" description="Polar residues" evidence="1">
    <location>
        <begin position="314"/>
        <end position="343"/>
    </location>
</feature>
<accession>A0ABQ5CZC0</accession>
<name>A0ABQ5CZC0_9ASTR</name>
<reference evidence="2" key="1">
    <citation type="journal article" date="2022" name="Int. J. Mol. Sci.">
        <title>Draft Genome of Tanacetum Coccineum: Genomic Comparison of Closely Related Tanacetum-Family Plants.</title>
        <authorList>
            <person name="Yamashiro T."/>
            <person name="Shiraishi A."/>
            <person name="Nakayama K."/>
            <person name="Satake H."/>
        </authorList>
    </citation>
    <scope>NUCLEOTIDE SEQUENCE</scope>
</reference>
<dbReference type="Proteomes" id="UP001151760">
    <property type="component" value="Unassembled WGS sequence"/>
</dbReference>
<evidence type="ECO:0000256" key="1">
    <source>
        <dbReference type="SAM" id="MobiDB-lite"/>
    </source>
</evidence>
<feature type="compositionally biased region" description="Basic and acidic residues" evidence="1">
    <location>
        <begin position="348"/>
        <end position="363"/>
    </location>
</feature>
<evidence type="ECO:0000313" key="3">
    <source>
        <dbReference type="Proteomes" id="UP001151760"/>
    </source>
</evidence>
<reference evidence="2" key="2">
    <citation type="submission" date="2022-01" db="EMBL/GenBank/DDBJ databases">
        <authorList>
            <person name="Yamashiro T."/>
            <person name="Shiraishi A."/>
            <person name="Satake H."/>
            <person name="Nakayama K."/>
        </authorList>
    </citation>
    <scope>NUCLEOTIDE SEQUENCE</scope>
</reference>
<evidence type="ECO:0000313" key="2">
    <source>
        <dbReference type="EMBL" id="GJT31472.1"/>
    </source>
</evidence>
<dbReference type="EMBL" id="BQNB010014708">
    <property type="protein sequence ID" value="GJT31472.1"/>
    <property type="molecule type" value="Genomic_DNA"/>
</dbReference>
<gene>
    <name evidence="2" type="ORF">Tco_0911747</name>
</gene>
<comment type="caution">
    <text evidence="2">The sequence shown here is derived from an EMBL/GenBank/DDBJ whole genome shotgun (WGS) entry which is preliminary data.</text>
</comment>
<protein>
    <submittedName>
        <fullName evidence="2">Uncharacterized protein</fullName>
    </submittedName>
</protein>
<feature type="region of interest" description="Disordered" evidence="1">
    <location>
        <begin position="1"/>
        <end position="26"/>
    </location>
</feature>
<keyword evidence="3" id="KW-1185">Reference proteome</keyword>
<feature type="region of interest" description="Disordered" evidence="1">
    <location>
        <begin position="276"/>
        <end position="383"/>
    </location>
</feature>